<dbReference type="EMBL" id="AP019300">
    <property type="protein sequence ID" value="BBH02067.1"/>
    <property type="molecule type" value="Genomic_DNA"/>
</dbReference>
<gene>
    <name evidence="1" type="ORF">Prudu_012519</name>
</gene>
<sequence length="104" mass="11386">MGIRGRVYALLQVPSNIGYYSNNLLLDDPLEKQCVCYMLHIENPPPRRPIELSPYSHLTHCNSQSTPSSDIVSHHGGGLVPSSKGIVVEFSFAVKHSKGGGKKK</sequence>
<reference evidence="1" key="1">
    <citation type="journal article" date="2019" name="Science">
        <title>Mutation of a bHLH transcription factor allowed almond domestication.</title>
        <authorList>
            <person name="Sanchez-Perez R."/>
            <person name="Pavan S."/>
            <person name="Mazzeo R."/>
            <person name="Moldovan C."/>
            <person name="Aiese Cigliano R."/>
            <person name="Del Cueto J."/>
            <person name="Ricciardi F."/>
            <person name="Lotti C."/>
            <person name="Ricciardi L."/>
            <person name="Dicenta F."/>
            <person name="Lopez-Marques R.L."/>
            <person name="Lindberg Moller B."/>
        </authorList>
    </citation>
    <scope>NUCLEOTIDE SEQUENCE</scope>
</reference>
<organism evidence="1">
    <name type="scientific">Prunus dulcis</name>
    <name type="common">Almond</name>
    <name type="synonym">Amygdalus dulcis</name>
    <dbReference type="NCBI Taxonomy" id="3755"/>
    <lineage>
        <taxon>Eukaryota</taxon>
        <taxon>Viridiplantae</taxon>
        <taxon>Streptophyta</taxon>
        <taxon>Embryophyta</taxon>
        <taxon>Tracheophyta</taxon>
        <taxon>Spermatophyta</taxon>
        <taxon>Magnoliopsida</taxon>
        <taxon>eudicotyledons</taxon>
        <taxon>Gunneridae</taxon>
        <taxon>Pentapetalae</taxon>
        <taxon>rosids</taxon>
        <taxon>fabids</taxon>
        <taxon>Rosales</taxon>
        <taxon>Rosaceae</taxon>
        <taxon>Amygdaloideae</taxon>
        <taxon>Amygdaleae</taxon>
        <taxon>Prunus</taxon>
    </lineage>
</organism>
<name>A0A4Y1RDL0_PRUDU</name>
<evidence type="ECO:0000313" key="1">
    <source>
        <dbReference type="EMBL" id="BBH02067.1"/>
    </source>
</evidence>
<dbReference type="AlphaFoldDB" id="A0A4Y1RDL0"/>
<accession>A0A4Y1RDL0</accession>
<proteinExistence type="predicted"/>
<protein>
    <submittedName>
        <fullName evidence="1">ATPase, V0 complex, subunit E</fullName>
    </submittedName>
</protein>